<evidence type="ECO:0000313" key="3">
    <source>
        <dbReference type="EMBL" id="SCL45651.1"/>
    </source>
</evidence>
<organism evidence="3 4">
    <name type="scientific">Micromonospora citrea</name>
    <dbReference type="NCBI Taxonomy" id="47855"/>
    <lineage>
        <taxon>Bacteria</taxon>
        <taxon>Bacillati</taxon>
        <taxon>Actinomycetota</taxon>
        <taxon>Actinomycetes</taxon>
        <taxon>Micromonosporales</taxon>
        <taxon>Micromonosporaceae</taxon>
        <taxon>Micromonospora</taxon>
    </lineage>
</organism>
<feature type="transmembrane region" description="Helical" evidence="1">
    <location>
        <begin position="378"/>
        <end position="397"/>
    </location>
</feature>
<dbReference type="AlphaFoldDB" id="A0A1C6TVM4"/>
<evidence type="ECO:0000256" key="1">
    <source>
        <dbReference type="SAM" id="Phobius"/>
    </source>
</evidence>
<dbReference type="OrthoDB" id="3353276at2"/>
<feature type="signal peptide" evidence="2">
    <location>
        <begin position="1"/>
        <end position="31"/>
    </location>
</feature>
<dbReference type="STRING" id="47855.GA0070606_0820"/>
<sequence>MGLGLRWLSRAGAAALLVLAGLGVPAGPAPAAGAEPRFTFDLTGTTVPVGVEKKRIHLRLTNLTDRTPSQVIFHVRPGEPDWPHRISLMWPEGGGSGECDGDASGWYCRIEASVLPELLPAPGETVDLPIDVRVQGNQPFEGKFSVEAGMAWGDEPMETSDRRWFTLRLVDDPVADLSVVARDVKQSVRVGAGGRLVPTGTLQPGETGALRYRIVNQGRRSVGGVRVTLRVPETVTFTRPPEECAVADDRRSAVCTYDTLALVPAGQDIDPNDDSHSAVELHELVTVAASTRAPVTLTGGTVRVEGLAERTDARSGPPRTELPANAVAVPVADVDDSDNQDGFAVLVAASGSAGNGDGGDGDGGGGGGLPVTGPRTGLVAASGLALVAGGAVVLFLARRRRAVAVRDPGGTPAA</sequence>
<protein>
    <recommendedName>
        <fullName evidence="5">LPXTG-motif cell wall anchor domain-containing protein</fullName>
    </recommendedName>
</protein>
<keyword evidence="1" id="KW-0812">Transmembrane</keyword>
<evidence type="ECO:0000256" key="2">
    <source>
        <dbReference type="SAM" id="SignalP"/>
    </source>
</evidence>
<proteinExistence type="predicted"/>
<keyword evidence="1" id="KW-0472">Membrane</keyword>
<dbReference type="RefSeq" id="WP_091095198.1">
    <property type="nucleotide sequence ID" value="NZ_FMHZ01000002.1"/>
</dbReference>
<keyword evidence="4" id="KW-1185">Reference proteome</keyword>
<keyword evidence="1" id="KW-1133">Transmembrane helix</keyword>
<dbReference type="Proteomes" id="UP000199001">
    <property type="component" value="Unassembled WGS sequence"/>
</dbReference>
<evidence type="ECO:0000313" key="4">
    <source>
        <dbReference type="Proteomes" id="UP000199001"/>
    </source>
</evidence>
<keyword evidence="2" id="KW-0732">Signal</keyword>
<evidence type="ECO:0008006" key="5">
    <source>
        <dbReference type="Google" id="ProtNLM"/>
    </source>
</evidence>
<dbReference type="EMBL" id="FMHZ01000002">
    <property type="protein sequence ID" value="SCL45651.1"/>
    <property type="molecule type" value="Genomic_DNA"/>
</dbReference>
<name>A0A1C6TVM4_9ACTN</name>
<accession>A0A1C6TVM4</accession>
<reference evidence="4" key="1">
    <citation type="submission" date="2016-06" db="EMBL/GenBank/DDBJ databases">
        <authorList>
            <person name="Varghese N."/>
            <person name="Submissions Spin"/>
        </authorList>
    </citation>
    <scope>NUCLEOTIDE SEQUENCE [LARGE SCALE GENOMIC DNA]</scope>
    <source>
        <strain evidence="4">DSM 43903</strain>
    </source>
</reference>
<feature type="chain" id="PRO_5008747129" description="LPXTG-motif cell wall anchor domain-containing protein" evidence="2">
    <location>
        <begin position="32"/>
        <end position="414"/>
    </location>
</feature>
<gene>
    <name evidence="3" type="ORF">GA0070606_0820</name>
</gene>